<dbReference type="InterPro" id="IPR032675">
    <property type="entry name" value="LRR_dom_sf"/>
</dbReference>
<dbReference type="EMBL" id="AYKW01000034">
    <property type="protein sequence ID" value="PIL27011.1"/>
    <property type="molecule type" value="Genomic_DNA"/>
</dbReference>
<dbReference type="OrthoDB" id="2755417at2759"/>
<dbReference type="Pfam" id="PF12937">
    <property type="entry name" value="F-box-like"/>
    <property type="match status" value="1"/>
</dbReference>
<dbReference type="Proteomes" id="UP000230002">
    <property type="component" value="Unassembled WGS sequence"/>
</dbReference>
<name>A0A2G8RZR6_9APHY</name>
<dbReference type="InterPro" id="IPR036047">
    <property type="entry name" value="F-box-like_dom_sf"/>
</dbReference>
<dbReference type="InterPro" id="IPR001810">
    <property type="entry name" value="F-box_dom"/>
</dbReference>
<proteinExistence type="predicted"/>
<accession>A0A2G8RZR6</accession>
<keyword evidence="3" id="KW-1185">Reference proteome</keyword>
<evidence type="ECO:0000259" key="1">
    <source>
        <dbReference type="PROSITE" id="PS50181"/>
    </source>
</evidence>
<dbReference type="SUPFAM" id="SSF81383">
    <property type="entry name" value="F-box domain"/>
    <property type="match status" value="1"/>
</dbReference>
<gene>
    <name evidence="2" type="ORF">GSI_10150</name>
</gene>
<feature type="domain" description="F-box" evidence="1">
    <location>
        <begin position="103"/>
        <end position="155"/>
    </location>
</feature>
<comment type="caution">
    <text evidence="2">The sequence shown here is derived from an EMBL/GenBank/DDBJ whole genome shotgun (WGS) entry which is preliminary data.</text>
</comment>
<dbReference type="SUPFAM" id="SSF52047">
    <property type="entry name" value="RNI-like"/>
    <property type="match status" value="1"/>
</dbReference>
<sequence>MQDSPNDLLHLGDLALPDATVFGEQRVLGIMNCTGQRFLAEEDKVALTQLAPGQVQVWCLSRITHYRNHNRLLRERYGAVARNAISKNKSHIRAIRSAYNDAAPIHRHLPPEVLMEVFSHVHPATLMPRPRVPVLGVCRYWRRLLFHTPRFWANLLSLPSWKSWNTKYHDHVGRFGAAMALSAPQRLTISIPYCFAFIADILASHAARLSSLRVGRTLYNVASVAQVLEQDMPLLTHLAILYQPCFGKVLTFTLNLLSYPTLQTLEFEGAHFYTPSAPCTSLRHLKLKHCTIQPPSSESTLRSLCAVHNALRLFPNLETLSLVHSLSEDDHYGYLRPLPELTETIHLPCLRLLELEDLSAYIPLFLSHLMFPSTTALVLEPTDILPWSRRPLSSPFFPDINPSPSDPGAECNADLNLCLYLRGARDDERLVRWETHGDGVRPMRVTLPTRSSAYLRHDDNDTITLVAYFSREIVAVLFPRPVPATALGVTSLTVQRFTYFPRSAWEQLLRELPALRRLECASGGTADTLVKILGKHSEPPGEGTGFLCTRLAELALGWKIPNGTDLEQDRGELELPLQQDDNSQRVESQSLGRLAASLSQSLCNTLGRCLTARAGHCEPIRKLSISLPREHHYPIPGVLEEWQVAWVEQQLRRALGHLVLEIVVAFEAS</sequence>
<dbReference type="PROSITE" id="PS50181">
    <property type="entry name" value="FBOX"/>
    <property type="match status" value="1"/>
</dbReference>
<dbReference type="AlphaFoldDB" id="A0A2G8RZR6"/>
<reference evidence="2 3" key="1">
    <citation type="journal article" date="2015" name="Sci. Rep.">
        <title>Chromosome-level genome map provides insights into diverse defense mechanisms in the medicinal fungus Ganoderma sinense.</title>
        <authorList>
            <person name="Zhu Y."/>
            <person name="Xu J."/>
            <person name="Sun C."/>
            <person name="Zhou S."/>
            <person name="Xu H."/>
            <person name="Nelson D.R."/>
            <person name="Qian J."/>
            <person name="Song J."/>
            <person name="Luo H."/>
            <person name="Xiang L."/>
            <person name="Li Y."/>
            <person name="Xu Z."/>
            <person name="Ji A."/>
            <person name="Wang L."/>
            <person name="Lu S."/>
            <person name="Hayward A."/>
            <person name="Sun W."/>
            <person name="Li X."/>
            <person name="Schwartz D.C."/>
            <person name="Wang Y."/>
            <person name="Chen S."/>
        </authorList>
    </citation>
    <scope>NUCLEOTIDE SEQUENCE [LARGE SCALE GENOMIC DNA]</scope>
    <source>
        <strain evidence="2 3">ZZ0214-1</strain>
    </source>
</reference>
<organism evidence="2 3">
    <name type="scientific">Ganoderma sinense ZZ0214-1</name>
    <dbReference type="NCBI Taxonomy" id="1077348"/>
    <lineage>
        <taxon>Eukaryota</taxon>
        <taxon>Fungi</taxon>
        <taxon>Dikarya</taxon>
        <taxon>Basidiomycota</taxon>
        <taxon>Agaricomycotina</taxon>
        <taxon>Agaricomycetes</taxon>
        <taxon>Polyporales</taxon>
        <taxon>Polyporaceae</taxon>
        <taxon>Ganoderma</taxon>
    </lineage>
</organism>
<protein>
    <recommendedName>
        <fullName evidence="1">F-box domain-containing protein</fullName>
    </recommendedName>
</protein>
<dbReference type="Gene3D" id="3.80.10.10">
    <property type="entry name" value="Ribonuclease Inhibitor"/>
    <property type="match status" value="1"/>
</dbReference>
<dbReference type="Gene3D" id="1.20.1280.50">
    <property type="match status" value="1"/>
</dbReference>
<evidence type="ECO:0000313" key="3">
    <source>
        <dbReference type="Proteomes" id="UP000230002"/>
    </source>
</evidence>
<evidence type="ECO:0000313" key="2">
    <source>
        <dbReference type="EMBL" id="PIL27011.1"/>
    </source>
</evidence>